<evidence type="ECO:0000256" key="4">
    <source>
        <dbReference type="ARBA" id="ARBA00022927"/>
    </source>
</evidence>
<protein>
    <recommendedName>
        <fullName evidence="6">Sec39 domain-containing protein</fullName>
    </recommendedName>
</protein>
<dbReference type="AlphaFoldDB" id="A0AB34L3D0"/>
<dbReference type="GeneID" id="96003216"/>
<name>A0AB34L3D0_9PEZI</name>
<dbReference type="GO" id="GO:0005783">
    <property type="term" value="C:endoplasmic reticulum"/>
    <property type="evidence" value="ECO:0007669"/>
    <property type="project" value="UniProtKB-SubCell"/>
</dbReference>
<proteinExistence type="predicted"/>
<reference evidence="7 8" key="1">
    <citation type="journal article" date="2020" name="Microbiol. Resour. Announc.">
        <title>Draft Genome Sequence of a Cladosporium Species Isolated from the Mesophotic Ascidian Didemnum maculosum.</title>
        <authorList>
            <person name="Gioti A."/>
            <person name="Siaperas R."/>
            <person name="Nikolaivits E."/>
            <person name="Le Goff G."/>
            <person name="Ouazzani J."/>
            <person name="Kotoulas G."/>
            <person name="Topakas E."/>
        </authorList>
    </citation>
    <scope>NUCLEOTIDE SEQUENCE [LARGE SCALE GENOMIC DNA]</scope>
    <source>
        <strain evidence="7 8">TM138-S3</strain>
    </source>
</reference>
<feature type="region of interest" description="Disordered" evidence="5">
    <location>
        <begin position="907"/>
        <end position="948"/>
    </location>
</feature>
<keyword evidence="2" id="KW-0813">Transport</keyword>
<evidence type="ECO:0000313" key="7">
    <source>
        <dbReference type="EMBL" id="KAL1589819.1"/>
    </source>
</evidence>
<keyword evidence="8" id="KW-1185">Reference proteome</keyword>
<dbReference type="EMBL" id="JAAQHG020000004">
    <property type="protein sequence ID" value="KAL1589819.1"/>
    <property type="molecule type" value="Genomic_DNA"/>
</dbReference>
<evidence type="ECO:0000256" key="1">
    <source>
        <dbReference type="ARBA" id="ARBA00004240"/>
    </source>
</evidence>
<dbReference type="Proteomes" id="UP000803884">
    <property type="component" value="Unassembled WGS sequence"/>
</dbReference>
<evidence type="ECO:0000313" key="8">
    <source>
        <dbReference type="Proteomes" id="UP000803884"/>
    </source>
</evidence>
<comment type="subcellular location">
    <subcellularLocation>
        <location evidence="1">Endoplasmic reticulum</location>
    </subcellularLocation>
</comment>
<dbReference type="RefSeq" id="XP_069232924.1">
    <property type="nucleotide sequence ID" value="XM_069370378.1"/>
</dbReference>
<evidence type="ECO:0000259" key="6">
    <source>
        <dbReference type="Pfam" id="PF08314"/>
    </source>
</evidence>
<gene>
    <name evidence="7" type="ORF">WHR41_01772</name>
</gene>
<dbReference type="Pfam" id="PF08314">
    <property type="entry name" value="Sec39"/>
    <property type="match status" value="1"/>
</dbReference>
<dbReference type="PANTHER" id="PTHR40787">
    <property type="entry name" value="SECRETED PROTEIN"/>
    <property type="match status" value="1"/>
</dbReference>
<accession>A0AB34L3D0</accession>
<feature type="domain" description="Sec39" evidence="6">
    <location>
        <begin position="19"/>
        <end position="838"/>
    </location>
</feature>
<keyword evidence="4" id="KW-0653">Protein transport</keyword>
<evidence type="ECO:0000256" key="2">
    <source>
        <dbReference type="ARBA" id="ARBA00022448"/>
    </source>
</evidence>
<sequence length="977" mass="107941">MATPAPTPLKDLSADQCTLLAVHYASSADIPALHSLTPARLDALPSELVLRIILTYLPESVDPLSYRAYISEVGSRLYIDVDRPNVDVDTSPVSGLDEADARKQVKKLHLREIRPPRFPPHAPEDLLTRFLCHRAQLIDEETGMLDAVVRLVEPFLERNDYLRVWFVSSVLPLIRLNYEYYPEDPFSESLEAFSKRQGRAGVDALLSRAAKEGGGADDSHVARDVKSLVGPWMYGHTDRKKRKAFYSKDKQAQQAQQEDKTAEDDLADGVRKIALDGVSEEDKTGHDWEQVYTWMVRHAQDNFPLVTHLVEEWDGPSDVDFGGYEQGQLRPYLDDEVLRKLELQYAQAAFASCYAAQSSSEETVQGAHGVLARLAELLDFVPPPDLATSVESLPAVEKHATVLDESQTLQDLLPERLLTPEHPLTTPRMQTYMLLQMHVYTAYQLHGLGFTSSLVDVARVQFYGTAESQLELLRKLLRGLSSPAKRDSTDWVACRAKLVWLWNWGIDPDDIAAKNGAGMLGKIDKEDFEAEMLKVFTDASRFQIIEQVYFGGTPTLSLSQIESIVLGKALEAYDSASNGNKNRGGIKKANDIITAFRSHFTSSDRFREIMALISATHALSFYSLTLQHGVPFQPVSIRVSQDPIGLVSKVLEQNPKSYTQVDDLIAIGRNMASAGLPIVPLEGKPDDYDESMTGAEARDKARNDAERRITFMSIEAALREDDFETAYSYIVSRLTPSAAEITAPNNKPSRHARNTSTNSLAAAVDDDVSWRAAFLAGRYRPSTATPPTLRRLEQRTELLSLALLLAPVSALTDILSAWRRCEEEMTALQLSQAQAEEEFDDAADRREAPSQLPGHFAVPGEQPQMLLGQKRREMGRVGAGRGEEEAPVSMFDLTRSAARAFSRNAFPLGSDGATARNSTDGSQGMHASVDSLGSAGSAEDGQQRVRRRDMVTNAVSGGLASGLGWVLGATPVDRQQQ</sequence>
<evidence type="ECO:0000256" key="3">
    <source>
        <dbReference type="ARBA" id="ARBA00022824"/>
    </source>
</evidence>
<dbReference type="GO" id="GO:0006890">
    <property type="term" value="P:retrograde vesicle-mediated transport, Golgi to endoplasmic reticulum"/>
    <property type="evidence" value="ECO:0007669"/>
    <property type="project" value="InterPro"/>
</dbReference>
<dbReference type="InterPro" id="IPR013244">
    <property type="entry name" value="Sec39_domain"/>
</dbReference>
<dbReference type="PANTHER" id="PTHR40787:SF3">
    <property type="entry name" value="PROTEIN TRANSPORT PROTEIN SEC39"/>
    <property type="match status" value="1"/>
</dbReference>
<keyword evidence="3" id="KW-0256">Endoplasmic reticulum</keyword>
<evidence type="ECO:0000256" key="5">
    <source>
        <dbReference type="SAM" id="MobiDB-lite"/>
    </source>
</evidence>
<organism evidence="7 8">
    <name type="scientific">Cladosporium halotolerans</name>
    <dbReference type="NCBI Taxonomy" id="1052096"/>
    <lineage>
        <taxon>Eukaryota</taxon>
        <taxon>Fungi</taxon>
        <taxon>Dikarya</taxon>
        <taxon>Ascomycota</taxon>
        <taxon>Pezizomycotina</taxon>
        <taxon>Dothideomycetes</taxon>
        <taxon>Dothideomycetidae</taxon>
        <taxon>Cladosporiales</taxon>
        <taxon>Cladosporiaceae</taxon>
        <taxon>Cladosporium</taxon>
    </lineage>
</organism>
<dbReference type="GO" id="GO:0015031">
    <property type="term" value="P:protein transport"/>
    <property type="evidence" value="ECO:0007669"/>
    <property type="project" value="UniProtKB-KW"/>
</dbReference>
<comment type="caution">
    <text evidence="7">The sequence shown here is derived from an EMBL/GenBank/DDBJ whole genome shotgun (WGS) entry which is preliminary data.</text>
</comment>